<accession>A0AA39I434</accession>
<dbReference type="Proteomes" id="UP001175271">
    <property type="component" value="Unassembled WGS sequence"/>
</dbReference>
<sequence>MPSRRACASKVVSPKSKRLRSGVERGSVRLEGPSGSLESASCACNLIGAAPLLLCYKDQSSEPPRVFGRLSSETPKYVLAASGANAPITWIISIDSTIIPLPYPPFSPLLSNNDLFGDSPKANPLSVLDDMCSSSRLSLAFFGVLLLLGLDVVSAFTVDSRLGDAEVSHSGPTLLGGEREKRAVYYQDFNQFPNLLVSSEPPNDYLKMWITNEHNRFRKLVPATDMRMLYWSDELAASAQRHANRCDFRHSRDRVNVGENIWAAPYANYSDAVERWFQEVNDPRCGCNHAYKHCCGHYVQVVWAQTNLVGCGYARCNDVWGVQGRGHRHVFVCHYNPQGNTVFVTGNGQLYAVPAFTWATQNKPRCSDCPTDAPACYEGLCYMPSAKERLASGNAVDQRR</sequence>
<gene>
    <name evidence="2" type="ORF">QR680_013012</name>
</gene>
<evidence type="ECO:0000313" key="2">
    <source>
        <dbReference type="EMBL" id="KAK0417442.1"/>
    </source>
</evidence>
<organism evidence="2 3">
    <name type="scientific">Steinernema hermaphroditum</name>
    <dbReference type="NCBI Taxonomy" id="289476"/>
    <lineage>
        <taxon>Eukaryota</taxon>
        <taxon>Metazoa</taxon>
        <taxon>Ecdysozoa</taxon>
        <taxon>Nematoda</taxon>
        <taxon>Chromadorea</taxon>
        <taxon>Rhabditida</taxon>
        <taxon>Tylenchina</taxon>
        <taxon>Panagrolaimomorpha</taxon>
        <taxon>Strongyloidoidea</taxon>
        <taxon>Steinernematidae</taxon>
        <taxon>Steinernema</taxon>
    </lineage>
</organism>
<dbReference type="PROSITE" id="PS01009">
    <property type="entry name" value="CRISP_1"/>
    <property type="match status" value="1"/>
</dbReference>
<dbReference type="InterPro" id="IPR018244">
    <property type="entry name" value="Allrgn_V5/Tpx1_CS"/>
</dbReference>
<dbReference type="InterPro" id="IPR001283">
    <property type="entry name" value="CRISP-related"/>
</dbReference>
<dbReference type="InterPro" id="IPR035940">
    <property type="entry name" value="CAP_sf"/>
</dbReference>
<proteinExistence type="predicted"/>
<comment type="caution">
    <text evidence="2">The sequence shown here is derived from an EMBL/GenBank/DDBJ whole genome shotgun (WGS) entry which is preliminary data.</text>
</comment>
<keyword evidence="3" id="KW-1185">Reference proteome</keyword>
<name>A0AA39I434_9BILA</name>
<dbReference type="SMART" id="SM00198">
    <property type="entry name" value="SCP"/>
    <property type="match status" value="1"/>
</dbReference>
<dbReference type="PANTHER" id="PTHR10334">
    <property type="entry name" value="CYSTEINE-RICH SECRETORY PROTEIN-RELATED"/>
    <property type="match status" value="1"/>
</dbReference>
<evidence type="ECO:0000313" key="3">
    <source>
        <dbReference type="Proteomes" id="UP001175271"/>
    </source>
</evidence>
<dbReference type="GO" id="GO:0005576">
    <property type="term" value="C:extracellular region"/>
    <property type="evidence" value="ECO:0007669"/>
    <property type="project" value="InterPro"/>
</dbReference>
<dbReference type="AlphaFoldDB" id="A0AA39I434"/>
<feature type="domain" description="SCP" evidence="1">
    <location>
        <begin position="204"/>
        <end position="343"/>
    </location>
</feature>
<protein>
    <recommendedName>
        <fullName evidence="1">SCP domain-containing protein</fullName>
    </recommendedName>
</protein>
<dbReference type="Gene3D" id="3.40.33.10">
    <property type="entry name" value="CAP"/>
    <property type="match status" value="1"/>
</dbReference>
<dbReference type="CDD" id="cd05380">
    <property type="entry name" value="CAP_euk"/>
    <property type="match status" value="1"/>
</dbReference>
<dbReference type="SUPFAM" id="SSF55797">
    <property type="entry name" value="PR-1-like"/>
    <property type="match status" value="1"/>
</dbReference>
<dbReference type="EMBL" id="JAUCMV010000002">
    <property type="protein sequence ID" value="KAK0417442.1"/>
    <property type="molecule type" value="Genomic_DNA"/>
</dbReference>
<dbReference type="Pfam" id="PF00188">
    <property type="entry name" value="CAP"/>
    <property type="match status" value="1"/>
</dbReference>
<reference evidence="2" key="1">
    <citation type="submission" date="2023-06" db="EMBL/GenBank/DDBJ databases">
        <title>Genomic analysis of the entomopathogenic nematode Steinernema hermaphroditum.</title>
        <authorList>
            <person name="Schwarz E.M."/>
            <person name="Heppert J.K."/>
            <person name="Baniya A."/>
            <person name="Schwartz H.T."/>
            <person name="Tan C.-H."/>
            <person name="Antoshechkin I."/>
            <person name="Sternberg P.W."/>
            <person name="Goodrich-Blair H."/>
            <person name="Dillman A.R."/>
        </authorList>
    </citation>
    <scope>NUCLEOTIDE SEQUENCE</scope>
    <source>
        <strain evidence="2">PS9179</strain>
        <tissue evidence="2">Whole animal</tissue>
    </source>
</reference>
<evidence type="ECO:0000259" key="1">
    <source>
        <dbReference type="SMART" id="SM00198"/>
    </source>
</evidence>
<dbReference type="InterPro" id="IPR014044">
    <property type="entry name" value="CAP_dom"/>
</dbReference>
<dbReference type="PRINTS" id="PR00837">
    <property type="entry name" value="V5TPXLIKE"/>
</dbReference>